<evidence type="ECO:0000313" key="2">
    <source>
        <dbReference type="EMBL" id="KAK5090869.1"/>
    </source>
</evidence>
<evidence type="ECO:0008006" key="4">
    <source>
        <dbReference type="Google" id="ProtNLM"/>
    </source>
</evidence>
<feature type="transmembrane region" description="Helical" evidence="1">
    <location>
        <begin position="90"/>
        <end position="111"/>
    </location>
</feature>
<keyword evidence="3" id="KW-1185">Reference proteome</keyword>
<accession>A0AAN7TD33</accession>
<dbReference type="Proteomes" id="UP001309876">
    <property type="component" value="Unassembled WGS sequence"/>
</dbReference>
<evidence type="ECO:0000313" key="3">
    <source>
        <dbReference type="Proteomes" id="UP001309876"/>
    </source>
</evidence>
<dbReference type="PANTHER" id="PTHR42083:SF1">
    <property type="entry name" value="MARVEL DOMAIN-CONTAINING PROTEIN"/>
    <property type="match status" value="1"/>
</dbReference>
<proteinExistence type="predicted"/>
<keyword evidence="1" id="KW-0812">Transmembrane</keyword>
<dbReference type="PANTHER" id="PTHR42083">
    <property type="entry name" value="MARVEL DOMAIN-CONTAINING PROTEIN"/>
    <property type="match status" value="1"/>
</dbReference>
<dbReference type="EMBL" id="JAVRRJ010000001">
    <property type="protein sequence ID" value="KAK5090869.1"/>
    <property type="molecule type" value="Genomic_DNA"/>
</dbReference>
<feature type="transmembrane region" description="Helical" evidence="1">
    <location>
        <begin position="62"/>
        <end position="83"/>
    </location>
</feature>
<feature type="transmembrane region" description="Helical" evidence="1">
    <location>
        <begin position="21"/>
        <end position="42"/>
    </location>
</feature>
<feature type="transmembrane region" description="Helical" evidence="1">
    <location>
        <begin position="131"/>
        <end position="155"/>
    </location>
</feature>
<keyword evidence="1" id="KW-1133">Transmembrane helix</keyword>
<dbReference type="AlphaFoldDB" id="A0AAN7TD33"/>
<protein>
    <recommendedName>
        <fullName evidence="4">MARVEL domain-containing protein</fullName>
    </recommendedName>
</protein>
<evidence type="ECO:0000256" key="1">
    <source>
        <dbReference type="SAM" id="Phobius"/>
    </source>
</evidence>
<name>A0AAN7TD33_9EURO</name>
<keyword evidence="1" id="KW-0472">Membrane</keyword>
<comment type="caution">
    <text evidence="2">The sequence shown here is derived from an EMBL/GenBank/DDBJ whole genome shotgun (WGS) entry which is preliminary data.</text>
</comment>
<gene>
    <name evidence="2" type="ORF">LTR05_001046</name>
</gene>
<organism evidence="2 3">
    <name type="scientific">Lithohypha guttulata</name>
    <dbReference type="NCBI Taxonomy" id="1690604"/>
    <lineage>
        <taxon>Eukaryota</taxon>
        <taxon>Fungi</taxon>
        <taxon>Dikarya</taxon>
        <taxon>Ascomycota</taxon>
        <taxon>Pezizomycotina</taxon>
        <taxon>Eurotiomycetes</taxon>
        <taxon>Chaetothyriomycetidae</taxon>
        <taxon>Chaetothyriales</taxon>
        <taxon>Trichomeriaceae</taxon>
        <taxon>Lithohypha</taxon>
    </lineage>
</organism>
<reference evidence="2 3" key="1">
    <citation type="submission" date="2023-08" db="EMBL/GenBank/DDBJ databases">
        <title>Black Yeasts Isolated from many extreme environments.</title>
        <authorList>
            <person name="Coleine C."/>
            <person name="Stajich J.E."/>
            <person name="Selbmann L."/>
        </authorList>
    </citation>
    <scope>NUCLEOTIDE SEQUENCE [LARGE SCALE GENOMIC DNA]</scope>
    <source>
        <strain evidence="2 3">CCFEE 5910</strain>
    </source>
</reference>
<sequence>MALRDRFDGMRSGRGGLKWDNILNIVVRFLQIIMACVVIGYYASDLNAARKVQKYSDSKWVFAVVVGCMAAITALVLIIIGFFSHYTIVAYLFAWEWILFILWAAVTGLFGSMYFGENAEMDGGIESMKTAAAFDCVNLVLWFLTALVGTITFFLGRRRSLHTGRATL</sequence>